<dbReference type="InterPro" id="IPR013497">
    <property type="entry name" value="Topo_IA_cen"/>
</dbReference>
<dbReference type="InterPro" id="IPR013825">
    <property type="entry name" value="Topo_IA_cen_sub2"/>
</dbReference>
<dbReference type="Gene3D" id="3.40.50.140">
    <property type="match status" value="1"/>
</dbReference>
<evidence type="ECO:0000259" key="15">
    <source>
        <dbReference type="PROSITE" id="PS52039"/>
    </source>
</evidence>
<dbReference type="Pfam" id="PF13342">
    <property type="entry name" value="Toprim_Crpt"/>
    <property type="match status" value="2"/>
</dbReference>
<keyword evidence="8 16" id="KW-0413">Isomerase</keyword>
<dbReference type="Gene3D" id="2.70.20.10">
    <property type="entry name" value="Topoisomerase I, domain 3"/>
    <property type="match status" value="1"/>
</dbReference>
<dbReference type="CDD" id="cd00186">
    <property type="entry name" value="TOP1Ac"/>
    <property type="match status" value="1"/>
</dbReference>
<dbReference type="NCBIfam" id="NF011313">
    <property type="entry name" value="PRK14724.1"/>
    <property type="match status" value="1"/>
</dbReference>
<dbReference type="NCBIfam" id="TIGR01056">
    <property type="entry name" value="topB"/>
    <property type="match status" value="1"/>
</dbReference>
<evidence type="ECO:0000313" key="16">
    <source>
        <dbReference type="EMBL" id="MTU42510.1"/>
    </source>
</evidence>
<dbReference type="InterPro" id="IPR005738">
    <property type="entry name" value="TopoIII"/>
</dbReference>
<dbReference type="GO" id="GO:0003917">
    <property type="term" value="F:DNA topoisomerase type I (single strand cut, ATP-independent) activity"/>
    <property type="evidence" value="ECO:0007669"/>
    <property type="project" value="UniProtKB-EC"/>
</dbReference>
<name>A0A6I3RZM0_9BURK</name>
<dbReference type="InterPro" id="IPR025589">
    <property type="entry name" value="Toprim_C_rpt"/>
</dbReference>
<dbReference type="Gene3D" id="1.10.460.10">
    <property type="entry name" value="Topoisomerase I, domain 2"/>
    <property type="match status" value="1"/>
</dbReference>
<evidence type="ECO:0000256" key="1">
    <source>
        <dbReference type="ARBA" id="ARBA00000213"/>
    </source>
</evidence>
<dbReference type="GO" id="GO:0046872">
    <property type="term" value="F:metal ion binding"/>
    <property type="evidence" value="ECO:0007669"/>
    <property type="project" value="UniProtKB-KW"/>
</dbReference>
<evidence type="ECO:0000256" key="4">
    <source>
        <dbReference type="ARBA" id="ARBA00022723"/>
    </source>
</evidence>
<dbReference type="GO" id="GO:0006265">
    <property type="term" value="P:DNA topological change"/>
    <property type="evidence" value="ECO:0007669"/>
    <property type="project" value="InterPro"/>
</dbReference>
<dbReference type="Gene3D" id="1.10.290.10">
    <property type="entry name" value="Topoisomerase I, domain 4"/>
    <property type="match status" value="1"/>
</dbReference>
<dbReference type="NCBIfam" id="NF006032">
    <property type="entry name" value="PRK08173.1"/>
    <property type="match status" value="1"/>
</dbReference>
<dbReference type="NCBIfam" id="NF005829">
    <property type="entry name" value="PRK07726.1"/>
    <property type="match status" value="1"/>
</dbReference>
<protein>
    <recommendedName>
        <fullName evidence="3">DNA topoisomerase</fullName>
        <ecNumber evidence="3">5.6.2.1</ecNumber>
    </recommendedName>
    <alternativeName>
        <fullName evidence="12">Omega-protein</fullName>
    </alternativeName>
    <alternativeName>
        <fullName evidence="11">Relaxing enzyme</fullName>
    </alternativeName>
    <alternativeName>
        <fullName evidence="9">Swivelase</fullName>
    </alternativeName>
    <alternativeName>
        <fullName evidence="10">Untwisting enzyme</fullName>
    </alternativeName>
</protein>
<dbReference type="RefSeq" id="WP_008810305.1">
    <property type="nucleotide sequence ID" value="NZ_CAJUON010000002.1"/>
</dbReference>
<organism evidence="16 17">
    <name type="scientific">Parasutterella excrementihominis</name>
    <dbReference type="NCBI Taxonomy" id="487175"/>
    <lineage>
        <taxon>Bacteria</taxon>
        <taxon>Pseudomonadati</taxon>
        <taxon>Pseudomonadota</taxon>
        <taxon>Betaproteobacteria</taxon>
        <taxon>Burkholderiales</taxon>
        <taxon>Sutterellaceae</taxon>
        <taxon>Parasutterella</taxon>
    </lineage>
</organism>
<dbReference type="EC" id="5.6.2.1" evidence="3"/>
<dbReference type="CDD" id="cd03362">
    <property type="entry name" value="TOPRIM_TopoIA_TopoIII"/>
    <property type="match status" value="1"/>
</dbReference>
<keyword evidence="4" id="KW-0479">Metal-binding</keyword>
<accession>A0A6I3RZM0</accession>
<dbReference type="PROSITE" id="PS52039">
    <property type="entry name" value="TOPO_IA_2"/>
    <property type="match status" value="1"/>
</dbReference>
<evidence type="ECO:0000256" key="9">
    <source>
        <dbReference type="ARBA" id="ARBA00030003"/>
    </source>
</evidence>
<evidence type="ECO:0000256" key="12">
    <source>
        <dbReference type="ARBA" id="ARBA00032877"/>
    </source>
</evidence>
<dbReference type="PANTHER" id="PTHR11390:SF21">
    <property type="entry name" value="DNA TOPOISOMERASE 3-ALPHA"/>
    <property type="match status" value="1"/>
</dbReference>
<dbReference type="Pfam" id="PF01131">
    <property type="entry name" value="Topoisom_bac"/>
    <property type="match status" value="1"/>
</dbReference>
<feature type="region of interest" description="Disordered" evidence="13">
    <location>
        <begin position="819"/>
        <end position="841"/>
    </location>
</feature>
<keyword evidence="6" id="KW-0799">Topoisomerase</keyword>
<dbReference type="InterPro" id="IPR023406">
    <property type="entry name" value="Topo_IA_AS"/>
</dbReference>
<proteinExistence type="inferred from homology"/>
<dbReference type="InterPro" id="IPR013826">
    <property type="entry name" value="Topo_IA_cen_sub3"/>
</dbReference>
<dbReference type="SUPFAM" id="SSF56712">
    <property type="entry name" value="Prokaryotic type I DNA topoisomerase"/>
    <property type="match status" value="1"/>
</dbReference>
<evidence type="ECO:0000256" key="11">
    <source>
        <dbReference type="ARBA" id="ARBA00032235"/>
    </source>
</evidence>
<dbReference type="SMART" id="SM00493">
    <property type="entry name" value="TOPRIM"/>
    <property type="match status" value="1"/>
</dbReference>
<dbReference type="InterPro" id="IPR006171">
    <property type="entry name" value="TOPRIM_dom"/>
</dbReference>
<dbReference type="GO" id="GO:0006310">
    <property type="term" value="P:DNA recombination"/>
    <property type="evidence" value="ECO:0007669"/>
    <property type="project" value="TreeGrafter"/>
</dbReference>
<dbReference type="InterPro" id="IPR023405">
    <property type="entry name" value="Topo_IA_core_domain"/>
</dbReference>
<evidence type="ECO:0000256" key="5">
    <source>
        <dbReference type="ARBA" id="ARBA00022842"/>
    </source>
</evidence>
<dbReference type="InterPro" id="IPR000380">
    <property type="entry name" value="Topo_IA"/>
</dbReference>
<evidence type="ECO:0000256" key="7">
    <source>
        <dbReference type="ARBA" id="ARBA00023125"/>
    </source>
</evidence>
<dbReference type="GO" id="GO:0006281">
    <property type="term" value="P:DNA repair"/>
    <property type="evidence" value="ECO:0007669"/>
    <property type="project" value="TreeGrafter"/>
</dbReference>
<dbReference type="PROSITE" id="PS00396">
    <property type="entry name" value="TOPO_IA_1"/>
    <property type="match status" value="1"/>
</dbReference>
<evidence type="ECO:0000256" key="6">
    <source>
        <dbReference type="ARBA" id="ARBA00023029"/>
    </source>
</evidence>
<evidence type="ECO:0000256" key="8">
    <source>
        <dbReference type="ARBA" id="ARBA00023235"/>
    </source>
</evidence>
<dbReference type="SMART" id="SM00437">
    <property type="entry name" value="TOP1Ac"/>
    <property type="match status" value="1"/>
</dbReference>
<reference evidence="16 17" key="1">
    <citation type="journal article" date="2019" name="Nat. Med.">
        <title>A library of human gut bacterial isolates paired with longitudinal multiomics data enables mechanistic microbiome research.</title>
        <authorList>
            <person name="Poyet M."/>
            <person name="Groussin M."/>
            <person name="Gibbons S.M."/>
            <person name="Avila-Pacheco J."/>
            <person name="Jiang X."/>
            <person name="Kearney S.M."/>
            <person name="Perrotta A.R."/>
            <person name="Berdy B."/>
            <person name="Zhao S."/>
            <person name="Lieberman T.D."/>
            <person name="Swanson P.K."/>
            <person name="Smith M."/>
            <person name="Roesemann S."/>
            <person name="Alexander J.E."/>
            <person name="Rich S.A."/>
            <person name="Livny J."/>
            <person name="Vlamakis H."/>
            <person name="Clish C."/>
            <person name="Bullock K."/>
            <person name="Deik A."/>
            <person name="Scott J."/>
            <person name="Pierce K.A."/>
            <person name="Xavier R.J."/>
            <person name="Alm E.J."/>
        </authorList>
    </citation>
    <scope>NUCLEOTIDE SEQUENCE [LARGE SCALE GENOMIC DNA]</scope>
    <source>
        <strain evidence="16 17">BIOML-A2</strain>
    </source>
</reference>
<dbReference type="GO" id="GO:0043597">
    <property type="term" value="C:cytoplasmic replication fork"/>
    <property type="evidence" value="ECO:0007669"/>
    <property type="project" value="TreeGrafter"/>
</dbReference>
<dbReference type="InterPro" id="IPR003602">
    <property type="entry name" value="Topo_IA_DNA-bd_dom"/>
</dbReference>
<comment type="caution">
    <text evidence="16">The sequence shown here is derived from an EMBL/GenBank/DDBJ whole genome shotgun (WGS) entry which is preliminary data.</text>
</comment>
<dbReference type="GO" id="GO:0003677">
    <property type="term" value="F:DNA binding"/>
    <property type="evidence" value="ECO:0007669"/>
    <property type="project" value="UniProtKB-KW"/>
</dbReference>
<keyword evidence="5" id="KW-0460">Magnesium</keyword>
<sequence length="841" mass="92865">MGKTLVIAEKPSVAGDIARAIGGLKKVGDHYEGDSYIVASAVGHLLELKEPAEYEVKRGKWSFANLPVIPSHFDLAPIKKSETKLNGLKKLLKSKEVDKVINACDAGREGELIFRYIMEATKNKKPIYRLWLQSMTKGAILDAFKHLRTDAQMQPLADAAKSRSEADWLVGINGTRAMTAFNSKDGGFFLTTVGRVQTPTLALVVNREEKIRSFAPRNYWEVHADFKVDAGVYEGKYFDPDFKKSSDPDLKAERLWAAEDAQKIADAVRGKKGTATETSKPSTSSCPALYDLTTLQREANSRFGFSAKTTLSIAQALYEKHKLLTYPRTDARALPEDYLPTVKEILSVVAQTSSLGKFAQKALKDNYVVFTKKIFNNAKISDHFAIIPTGQEPKSVLSEVEQKIYDLVTKRFIAVFYPPAQFLNTTRTTVVEDYHFVSEGKVMQHPGWLEVYGRTSEDSGSELVPVAKGETPLTVKSDALGLATKPPARYTEASLLSAMENAGKTVEEAELRDAMSEKGIGTPATRAAIIEGLIAQSYLIREGRELIPTAKASQLLTLLKGLNIETLSEAELTGEWEYKLSQIEKGQLSRKDFMKEIGELTCSIVDRAKSYGADTVPLSNPATLKAPCPKCGGKIVENYRRFACTSCDYSIPKHPGGRTFAPEEVDELLTKGQIGPLEGFISKMGRPFSAVLKLGPAPDYKIDFDFGEKPERETVDVEELRKTEPVGKCPVCGKNVYETENAYVCEDHIDPNAKKKCTFRSSKVILQQPISREEMSKLLSTGSTDLLHDFVSNRTKRKFSAYLVTDSKGKIGFKFEEKTGDKKAAAGARKSASKTVRKAEA</sequence>
<evidence type="ECO:0000256" key="13">
    <source>
        <dbReference type="SAM" id="MobiDB-lite"/>
    </source>
</evidence>
<dbReference type="Pfam" id="PF01751">
    <property type="entry name" value="Toprim"/>
    <property type="match status" value="1"/>
</dbReference>
<comment type="similarity">
    <text evidence="2">Belongs to the type IA topoisomerase family.</text>
</comment>
<evidence type="ECO:0000256" key="3">
    <source>
        <dbReference type="ARBA" id="ARBA00012891"/>
    </source>
</evidence>
<keyword evidence="7" id="KW-0238">DNA-binding</keyword>
<feature type="compositionally biased region" description="Basic residues" evidence="13">
    <location>
        <begin position="831"/>
        <end position="841"/>
    </location>
</feature>
<dbReference type="SMART" id="SM00436">
    <property type="entry name" value="TOP1Bc"/>
    <property type="match status" value="1"/>
</dbReference>
<dbReference type="Proteomes" id="UP000462362">
    <property type="component" value="Unassembled WGS sequence"/>
</dbReference>
<evidence type="ECO:0000259" key="14">
    <source>
        <dbReference type="PROSITE" id="PS50880"/>
    </source>
</evidence>
<dbReference type="GeneID" id="43347901"/>
<dbReference type="InterPro" id="IPR013824">
    <property type="entry name" value="Topo_IA_cen_sub1"/>
</dbReference>
<feature type="domain" description="Toprim" evidence="14">
    <location>
        <begin position="3"/>
        <end position="136"/>
    </location>
</feature>
<evidence type="ECO:0000313" key="17">
    <source>
        <dbReference type="Proteomes" id="UP000462362"/>
    </source>
</evidence>
<dbReference type="AlphaFoldDB" id="A0A6I3RZM0"/>
<gene>
    <name evidence="16" type="ORF">GMD42_02510</name>
</gene>
<evidence type="ECO:0000256" key="10">
    <source>
        <dbReference type="ARBA" id="ARBA00031985"/>
    </source>
</evidence>
<dbReference type="EMBL" id="WNCL01000005">
    <property type="protein sequence ID" value="MTU42510.1"/>
    <property type="molecule type" value="Genomic_DNA"/>
</dbReference>
<dbReference type="InterPro" id="IPR003601">
    <property type="entry name" value="Topo_IA_2"/>
</dbReference>
<comment type="catalytic activity">
    <reaction evidence="1">
        <text>ATP-independent breakage of single-stranded DNA, followed by passage and rejoining.</text>
        <dbReference type="EC" id="5.6.2.1"/>
    </reaction>
</comment>
<dbReference type="InterPro" id="IPR034144">
    <property type="entry name" value="TOPRIM_TopoIII"/>
</dbReference>
<dbReference type="PRINTS" id="PR00417">
    <property type="entry name" value="PRTPISMRASEI"/>
</dbReference>
<evidence type="ECO:0000256" key="2">
    <source>
        <dbReference type="ARBA" id="ARBA00009446"/>
    </source>
</evidence>
<feature type="domain" description="Topo IA-type catalytic" evidence="15">
    <location>
        <begin position="153"/>
        <end position="605"/>
    </location>
</feature>
<dbReference type="PANTHER" id="PTHR11390">
    <property type="entry name" value="PROKARYOTIC DNA TOPOISOMERASE"/>
    <property type="match status" value="1"/>
</dbReference>
<dbReference type="PROSITE" id="PS50880">
    <property type="entry name" value="TOPRIM"/>
    <property type="match status" value="1"/>
</dbReference>